<proteinExistence type="predicted"/>
<evidence type="ECO:0000313" key="2">
    <source>
        <dbReference type="Proteomes" id="UP001054945"/>
    </source>
</evidence>
<sequence length="114" mass="13290">MKSQKKKVRPKGKKKKEFHFGLHDCIEPNRKKLTSGRPSGKFTTCSGNGRDAIGNGFWEKSYFCPPPFLFLSEIPDLVGRTLFGMFLCTGMDHARFLCRHTEKYRYYCRTHLLH</sequence>
<accession>A0AAV4P9U2</accession>
<dbReference type="Proteomes" id="UP001054945">
    <property type="component" value="Unassembled WGS sequence"/>
</dbReference>
<dbReference type="EMBL" id="BPLR01021717">
    <property type="protein sequence ID" value="GIX92765.1"/>
    <property type="molecule type" value="Genomic_DNA"/>
</dbReference>
<protein>
    <submittedName>
        <fullName evidence="1">Uncharacterized protein</fullName>
    </submittedName>
</protein>
<gene>
    <name evidence="1" type="ORF">CEXT_285331</name>
</gene>
<name>A0AAV4P9U2_CAEEX</name>
<dbReference type="AlphaFoldDB" id="A0AAV4P9U2"/>
<organism evidence="1 2">
    <name type="scientific">Caerostris extrusa</name>
    <name type="common">Bark spider</name>
    <name type="synonym">Caerostris bankana</name>
    <dbReference type="NCBI Taxonomy" id="172846"/>
    <lineage>
        <taxon>Eukaryota</taxon>
        <taxon>Metazoa</taxon>
        <taxon>Ecdysozoa</taxon>
        <taxon>Arthropoda</taxon>
        <taxon>Chelicerata</taxon>
        <taxon>Arachnida</taxon>
        <taxon>Araneae</taxon>
        <taxon>Araneomorphae</taxon>
        <taxon>Entelegynae</taxon>
        <taxon>Araneoidea</taxon>
        <taxon>Araneidae</taxon>
        <taxon>Caerostris</taxon>
    </lineage>
</organism>
<comment type="caution">
    <text evidence="1">The sequence shown here is derived from an EMBL/GenBank/DDBJ whole genome shotgun (WGS) entry which is preliminary data.</text>
</comment>
<reference evidence="1 2" key="1">
    <citation type="submission" date="2021-06" db="EMBL/GenBank/DDBJ databases">
        <title>Caerostris extrusa draft genome.</title>
        <authorList>
            <person name="Kono N."/>
            <person name="Arakawa K."/>
        </authorList>
    </citation>
    <scope>NUCLEOTIDE SEQUENCE [LARGE SCALE GENOMIC DNA]</scope>
</reference>
<keyword evidence="2" id="KW-1185">Reference proteome</keyword>
<evidence type="ECO:0000313" key="1">
    <source>
        <dbReference type="EMBL" id="GIX92765.1"/>
    </source>
</evidence>